<proteinExistence type="inferred from homology"/>
<keyword evidence="4 7" id="KW-1133">Transmembrane helix</keyword>
<gene>
    <name evidence="9" type="ORF">G7Y89_g6265</name>
</gene>
<evidence type="ECO:0000256" key="4">
    <source>
        <dbReference type="ARBA" id="ARBA00022989"/>
    </source>
</evidence>
<name>A0A8H4RLN1_9HELO</name>
<organism evidence="9 10">
    <name type="scientific">Cudoniella acicularis</name>
    <dbReference type="NCBI Taxonomy" id="354080"/>
    <lineage>
        <taxon>Eukaryota</taxon>
        <taxon>Fungi</taxon>
        <taxon>Dikarya</taxon>
        <taxon>Ascomycota</taxon>
        <taxon>Pezizomycotina</taxon>
        <taxon>Leotiomycetes</taxon>
        <taxon>Helotiales</taxon>
        <taxon>Tricladiaceae</taxon>
        <taxon>Cudoniella</taxon>
    </lineage>
</organism>
<evidence type="ECO:0000313" key="9">
    <source>
        <dbReference type="EMBL" id="KAF4631868.1"/>
    </source>
</evidence>
<dbReference type="PANTHER" id="PTHR12560:SF0">
    <property type="entry name" value="LD18904P"/>
    <property type="match status" value="1"/>
</dbReference>
<evidence type="ECO:0000256" key="1">
    <source>
        <dbReference type="ARBA" id="ARBA00004141"/>
    </source>
</evidence>
<dbReference type="InterPro" id="IPR006634">
    <property type="entry name" value="TLC-dom"/>
</dbReference>
<feature type="transmembrane region" description="Helical" evidence="7">
    <location>
        <begin position="125"/>
        <end position="148"/>
    </location>
</feature>
<keyword evidence="10" id="KW-1185">Reference proteome</keyword>
<feature type="domain" description="TLC" evidence="8">
    <location>
        <begin position="162"/>
        <end position="302"/>
    </location>
</feature>
<feature type="transmembrane region" description="Helical" evidence="7">
    <location>
        <begin position="202"/>
        <end position="226"/>
    </location>
</feature>
<dbReference type="GO" id="GO:0050291">
    <property type="term" value="F:sphingosine N-acyltransferase activity"/>
    <property type="evidence" value="ECO:0007669"/>
    <property type="project" value="InterPro"/>
</dbReference>
<feature type="region of interest" description="Disordered" evidence="6">
    <location>
        <begin position="313"/>
        <end position="332"/>
    </location>
</feature>
<feature type="transmembrane region" description="Helical" evidence="7">
    <location>
        <begin position="169"/>
        <end position="187"/>
    </location>
</feature>
<dbReference type="GO" id="GO:0046513">
    <property type="term" value="P:ceramide biosynthetic process"/>
    <property type="evidence" value="ECO:0007669"/>
    <property type="project" value="InterPro"/>
</dbReference>
<dbReference type="InterPro" id="IPR016439">
    <property type="entry name" value="Lag1/Lac1-like"/>
</dbReference>
<comment type="caution">
    <text evidence="9">The sequence shown here is derived from an EMBL/GenBank/DDBJ whole genome shotgun (WGS) entry which is preliminary data.</text>
</comment>
<evidence type="ECO:0000259" key="8">
    <source>
        <dbReference type="Pfam" id="PF03798"/>
    </source>
</evidence>
<evidence type="ECO:0000313" key="10">
    <source>
        <dbReference type="Proteomes" id="UP000566819"/>
    </source>
</evidence>
<comment type="subcellular location">
    <subcellularLocation>
        <location evidence="1">Membrane</location>
        <topology evidence="1">Multi-pass membrane protein</topology>
    </subcellularLocation>
</comment>
<evidence type="ECO:0000256" key="5">
    <source>
        <dbReference type="ARBA" id="ARBA00023136"/>
    </source>
</evidence>
<protein>
    <recommendedName>
        <fullName evidence="8">TLC domain-containing protein</fullName>
    </recommendedName>
</protein>
<dbReference type="AlphaFoldDB" id="A0A8H4RLN1"/>
<sequence>MSNIPTIDAIHEEKTRAAPKWVHPNEILDIGIEQISNGANSEKLASRSMPTKRMVQRKENGYLEMLCGWIVGHQIGLTINLLMLLFLTHLCFPRARIYTRKFFALSYYNPSSGKYSLGLNDACMVSFWVVAFTGLRAAVMDYILIPLAKKGGVKTMRNQTRYMYRHTRVAHLIMCIMDVIDLFFPTAKCLKYLNHPRLSTTFFAFFLIAWITCRHIAFITVIHSVYAHTPLLISLGCYQPPSSLTSTTGPFPPPNNLMHLFEPFTNPGEGIICWTETVKWGFLSALLFLQGLTLVWFGMIVRVTIKVLRGEEATDTRSDDEGSTDQEETPEIIEELDEVGELQPLEEEVGVEGLNLRGRGTVVGPTMAKLDPEMTVTEPGRGP</sequence>
<dbReference type="PANTHER" id="PTHR12560">
    <property type="entry name" value="LONGEVITY ASSURANCE FACTOR 1 LAG1"/>
    <property type="match status" value="1"/>
</dbReference>
<comment type="similarity">
    <text evidence="2">Belongs to the sphingosine N-acyltransferase family.</text>
</comment>
<evidence type="ECO:0000256" key="7">
    <source>
        <dbReference type="SAM" id="Phobius"/>
    </source>
</evidence>
<feature type="compositionally biased region" description="Acidic residues" evidence="6">
    <location>
        <begin position="321"/>
        <end position="332"/>
    </location>
</feature>
<dbReference type="Proteomes" id="UP000566819">
    <property type="component" value="Unassembled WGS sequence"/>
</dbReference>
<evidence type="ECO:0000256" key="2">
    <source>
        <dbReference type="ARBA" id="ARBA00009808"/>
    </source>
</evidence>
<dbReference type="GO" id="GO:0016020">
    <property type="term" value="C:membrane"/>
    <property type="evidence" value="ECO:0007669"/>
    <property type="project" value="UniProtKB-SubCell"/>
</dbReference>
<keyword evidence="5 7" id="KW-0472">Membrane</keyword>
<dbReference type="OrthoDB" id="537032at2759"/>
<evidence type="ECO:0000256" key="3">
    <source>
        <dbReference type="ARBA" id="ARBA00022692"/>
    </source>
</evidence>
<keyword evidence="3 7" id="KW-0812">Transmembrane</keyword>
<feature type="transmembrane region" description="Helical" evidence="7">
    <location>
        <begin position="62"/>
        <end position="87"/>
    </location>
</feature>
<feature type="transmembrane region" description="Helical" evidence="7">
    <location>
        <begin position="280"/>
        <end position="299"/>
    </location>
</feature>
<dbReference type="EMBL" id="JAAMPI010000402">
    <property type="protein sequence ID" value="KAF4631868.1"/>
    <property type="molecule type" value="Genomic_DNA"/>
</dbReference>
<accession>A0A8H4RLN1</accession>
<evidence type="ECO:0000256" key="6">
    <source>
        <dbReference type="SAM" id="MobiDB-lite"/>
    </source>
</evidence>
<dbReference type="Pfam" id="PF03798">
    <property type="entry name" value="TRAM_LAG1_CLN8"/>
    <property type="match status" value="1"/>
</dbReference>
<reference evidence="9 10" key="1">
    <citation type="submission" date="2020-03" db="EMBL/GenBank/DDBJ databases">
        <title>Draft Genome Sequence of Cudoniella acicularis.</title>
        <authorList>
            <person name="Buettner E."/>
            <person name="Kellner H."/>
        </authorList>
    </citation>
    <scope>NUCLEOTIDE SEQUENCE [LARGE SCALE GENOMIC DNA]</scope>
    <source>
        <strain evidence="9 10">DSM 108380</strain>
    </source>
</reference>